<protein>
    <submittedName>
        <fullName evidence="1">Uncharacterized protein</fullName>
    </submittedName>
</protein>
<keyword evidence="2" id="KW-1185">Reference proteome</keyword>
<reference evidence="1" key="1">
    <citation type="submission" date="2020-01" db="EMBL/GenBank/DDBJ databases">
        <authorList>
            <person name="Rat A."/>
        </authorList>
    </citation>
    <scope>NUCLEOTIDE SEQUENCE</scope>
    <source>
        <strain evidence="1">LMG 31231</strain>
    </source>
</reference>
<name>A0A9X9WUB5_9PROT</name>
<evidence type="ECO:0000313" key="1">
    <source>
        <dbReference type="EMBL" id="MBR0670744.1"/>
    </source>
</evidence>
<reference evidence="1" key="2">
    <citation type="journal article" date="2021" name="Syst. Appl. Microbiol.">
        <title>Roseomonas hellenica sp. nov., isolated from roots of wild-growing Alkanna tinctoria.</title>
        <authorList>
            <person name="Rat A."/>
            <person name="Naranjo H.D."/>
            <person name="Lebbe L."/>
            <person name="Cnockaert M."/>
            <person name="Krigas N."/>
            <person name="Grigoriadou K."/>
            <person name="Maloupa E."/>
            <person name="Willems A."/>
        </authorList>
    </citation>
    <scope>NUCLEOTIDE SEQUENCE</scope>
    <source>
        <strain evidence="1">LMG 31231</strain>
    </source>
</reference>
<proteinExistence type="predicted"/>
<organism evidence="1 2">
    <name type="scientific">Neoroseomonas soli</name>
    <dbReference type="NCBI Taxonomy" id="1081025"/>
    <lineage>
        <taxon>Bacteria</taxon>
        <taxon>Pseudomonadati</taxon>
        <taxon>Pseudomonadota</taxon>
        <taxon>Alphaproteobacteria</taxon>
        <taxon>Acetobacterales</taxon>
        <taxon>Acetobacteraceae</taxon>
        <taxon>Neoroseomonas</taxon>
    </lineage>
</organism>
<dbReference type="Proteomes" id="UP001138751">
    <property type="component" value="Unassembled WGS sequence"/>
</dbReference>
<comment type="caution">
    <text evidence="1">The sequence shown here is derived from an EMBL/GenBank/DDBJ whole genome shotgun (WGS) entry which is preliminary data.</text>
</comment>
<dbReference type="EMBL" id="JAAEDM010000010">
    <property type="protein sequence ID" value="MBR0670744.1"/>
    <property type="molecule type" value="Genomic_DNA"/>
</dbReference>
<dbReference type="AlphaFoldDB" id="A0A9X9WUB5"/>
<gene>
    <name evidence="1" type="ORF">GXW76_06140</name>
</gene>
<accession>A0A9X9WUB5</accession>
<sequence length="187" mass="20786">MTYDELRARLKARQALIVHFSHHAAMRGELVYPTDLRQVFAEQEAWPLSCSVLTPGHRMKVVGSVGVVLEPRTAEDVLRVYHDDAGAYAEGSNNHSLGELLSAASFDASLNRVAPGSYNEWRVRGAKPVGLFIEDPANIEVRHKAQCELPWGTETIIAPKRICLAEVRTAFPDKPIWTMDSNGPRLL</sequence>
<evidence type="ECO:0000313" key="2">
    <source>
        <dbReference type="Proteomes" id="UP001138751"/>
    </source>
</evidence>
<dbReference type="RefSeq" id="WP_211861117.1">
    <property type="nucleotide sequence ID" value="NZ_JAAEDM010000010.1"/>
</dbReference>